<dbReference type="PROSITE" id="PS50885">
    <property type="entry name" value="HAMP"/>
    <property type="match status" value="1"/>
</dbReference>
<dbReference type="PRINTS" id="PR00260">
    <property type="entry name" value="CHEMTRNSDUCR"/>
</dbReference>
<dbReference type="Proteomes" id="UP000191154">
    <property type="component" value="Unassembled WGS sequence"/>
</dbReference>
<dbReference type="Pfam" id="PF12729">
    <property type="entry name" value="4HB_MCP_1"/>
    <property type="match status" value="1"/>
</dbReference>
<proteinExistence type="inferred from homology"/>
<evidence type="ECO:0000313" key="8">
    <source>
        <dbReference type="Proteomes" id="UP000191154"/>
    </source>
</evidence>
<dbReference type="AlphaFoldDB" id="A0A1S8NJB6"/>
<dbReference type="InterPro" id="IPR004090">
    <property type="entry name" value="Chemotax_Me-accpt_rcpt"/>
</dbReference>
<dbReference type="PROSITE" id="PS50111">
    <property type="entry name" value="CHEMOTAXIS_TRANSDUC_2"/>
    <property type="match status" value="1"/>
</dbReference>
<dbReference type="SUPFAM" id="SSF58104">
    <property type="entry name" value="Methyl-accepting chemotaxis protein (MCP) signaling domain"/>
    <property type="match status" value="1"/>
</dbReference>
<gene>
    <name evidence="7" type="primary">mcp4_2</name>
    <name evidence="7" type="ORF">CLOSAC_07330</name>
</gene>
<feature type="domain" description="HAMP" evidence="6">
    <location>
        <begin position="211"/>
        <end position="263"/>
    </location>
</feature>
<evidence type="ECO:0000259" key="6">
    <source>
        <dbReference type="PROSITE" id="PS50885"/>
    </source>
</evidence>
<feature type="transmembrane region" description="Helical" evidence="4">
    <location>
        <begin position="191"/>
        <end position="209"/>
    </location>
</feature>
<evidence type="ECO:0000256" key="4">
    <source>
        <dbReference type="SAM" id="Phobius"/>
    </source>
</evidence>
<dbReference type="GO" id="GO:0006935">
    <property type="term" value="P:chemotaxis"/>
    <property type="evidence" value="ECO:0007669"/>
    <property type="project" value="InterPro"/>
</dbReference>
<dbReference type="InterPro" id="IPR024478">
    <property type="entry name" value="HlyB_4HB_MCP"/>
</dbReference>
<keyword evidence="4" id="KW-1133">Transmembrane helix</keyword>
<evidence type="ECO:0000259" key="5">
    <source>
        <dbReference type="PROSITE" id="PS50111"/>
    </source>
</evidence>
<dbReference type="GO" id="GO:0016020">
    <property type="term" value="C:membrane"/>
    <property type="evidence" value="ECO:0007669"/>
    <property type="project" value="InterPro"/>
</dbReference>
<dbReference type="Pfam" id="PF00672">
    <property type="entry name" value="HAMP"/>
    <property type="match status" value="1"/>
</dbReference>
<dbReference type="SMART" id="SM00304">
    <property type="entry name" value="HAMP"/>
    <property type="match status" value="1"/>
</dbReference>
<keyword evidence="4" id="KW-0472">Membrane</keyword>
<reference evidence="7 8" key="1">
    <citation type="submission" date="2016-05" db="EMBL/GenBank/DDBJ databases">
        <title>Microbial solvent formation.</title>
        <authorList>
            <person name="Poehlein A."/>
            <person name="Montoya Solano J.D."/>
            <person name="Flitsch S."/>
            <person name="Krabben P."/>
            <person name="Duerre P."/>
            <person name="Daniel R."/>
        </authorList>
    </citation>
    <scope>NUCLEOTIDE SEQUENCE [LARGE SCALE GENOMIC DNA]</scope>
    <source>
        <strain evidence="7 8">L1-8</strain>
    </source>
</reference>
<keyword evidence="4" id="KW-0812">Transmembrane</keyword>
<evidence type="ECO:0000256" key="1">
    <source>
        <dbReference type="ARBA" id="ARBA00023224"/>
    </source>
</evidence>
<dbReference type="InterPro" id="IPR003660">
    <property type="entry name" value="HAMP_dom"/>
</dbReference>
<sequence>MELLRDMQVKFKLILSFLIVVILIVLVGGVGTMALRKIETNAEKMYAVNLNSVKLILSLKGNLKEIKGDLLTIINSDDKTEIAAVEQNINNAVDEDDGYIADFDKLFSNSKEDEWDNFKADLTSYRSARKGVIEAVDSNNFEEGKKQYLALQSITEKMFGSLDKVVQTNSNEAKLADDSNRLTYIKSNMSMIILNIIGAALAVVLGILISRDITKPLTKVKVFAEKLANYDFSASIDFKRKDEFGQVVTALNIAQKNVNKLIRTIMDNSHNISASSQELFAAVEEITAQVEDIDEVVSNITNEMEGIGATSEEISASIEEVDSGINKLSSKALEGSNDSNELKEKAIKIKNSSQNAIKATEELYIKKQERMIKAIEDGNVVKDIKIMADTIGSIAEQTNLLALNAAIEAARAGEQGKGFAVVAEEVKKLAEQSAEAVKSIQHTISKVQEAFKNSTDNGKDLLKFINKDVNAQLRAYEDTGNNYYDDSEFISKMSDEIAAMSEEITVSVSQINEAMQSMTDIDQKSIERMETIKENIEQTTNAIEQIDLTAKDQAELTENLNQIVLKFKV</sequence>
<name>A0A1S8NJB6_CLOSA</name>
<organism evidence="7 8">
    <name type="scientific">Clostridium saccharobutylicum</name>
    <dbReference type="NCBI Taxonomy" id="169679"/>
    <lineage>
        <taxon>Bacteria</taxon>
        <taxon>Bacillati</taxon>
        <taxon>Bacillota</taxon>
        <taxon>Clostridia</taxon>
        <taxon>Eubacteriales</taxon>
        <taxon>Clostridiaceae</taxon>
        <taxon>Clostridium</taxon>
    </lineage>
</organism>
<dbReference type="EMBL" id="LZYZ01000001">
    <property type="protein sequence ID" value="OOM16462.1"/>
    <property type="molecule type" value="Genomic_DNA"/>
</dbReference>
<evidence type="ECO:0000313" key="7">
    <source>
        <dbReference type="EMBL" id="OOM16462.1"/>
    </source>
</evidence>
<dbReference type="PANTHER" id="PTHR32089">
    <property type="entry name" value="METHYL-ACCEPTING CHEMOTAXIS PROTEIN MCPB"/>
    <property type="match status" value="1"/>
</dbReference>
<dbReference type="CDD" id="cd06225">
    <property type="entry name" value="HAMP"/>
    <property type="match status" value="1"/>
</dbReference>
<comment type="caution">
    <text evidence="7">The sequence shown here is derived from an EMBL/GenBank/DDBJ whole genome shotgun (WGS) entry which is preliminary data.</text>
</comment>
<feature type="domain" description="Methyl-accepting transducer" evidence="5">
    <location>
        <begin position="282"/>
        <end position="533"/>
    </location>
</feature>
<dbReference type="Pfam" id="PF00015">
    <property type="entry name" value="MCPsignal"/>
    <property type="match status" value="1"/>
</dbReference>
<dbReference type="PANTHER" id="PTHR32089:SF112">
    <property type="entry name" value="LYSOZYME-LIKE PROTEIN-RELATED"/>
    <property type="match status" value="1"/>
</dbReference>
<comment type="similarity">
    <text evidence="2">Belongs to the methyl-accepting chemotaxis (MCP) protein family.</text>
</comment>
<dbReference type="SMART" id="SM00283">
    <property type="entry name" value="MA"/>
    <property type="match status" value="1"/>
</dbReference>
<feature type="transmembrane region" description="Helical" evidence="4">
    <location>
        <begin position="13"/>
        <end position="35"/>
    </location>
</feature>
<dbReference type="GO" id="GO:0007165">
    <property type="term" value="P:signal transduction"/>
    <property type="evidence" value="ECO:0007669"/>
    <property type="project" value="UniProtKB-KW"/>
</dbReference>
<dbReference type="Gene3D" id="1.10.287.950">
    <property type="entry name" value="Methyl-accepting chemotaxis protein"/>
    <property type="match status" value="1"/>
</dbReference>
<dbReference type="InterPro" id="IPR004089">
    <property type="entry name" value="MCPsignal_dom"/>
</dbReference>
<protein>
    <submittedName>
        <fullName evidence="7">Methyl-accepting chemotaxis protein 4</fullName>
    </submittedName>
</protein>
<evidence type="ECO:0000256" key="2">
    <source>
        <dbReference type="ARBA" id="ARBA00029447"/>
    </source>
</evidence>
<evidence type="ECO:0000256" key="3">
    <source>
        <dbReference type="PROSITE-ProRule" id="PRU00284"/>
    </source>
</evidence>
<dbReference type="RefSeq" id="WP_077864173.1">
    <property type="nucleotide sequence ID" value="NZ_LZYZ01000001.1"/>
</dbReference>
<keyword evidence="1 3" id="KW-0807">Transducer</keyword>
<dbReference type="GO" id="GO:0004888">
    <property type="term" value="F:transmembrane signaling receptor activity"/>
    <property type="evidence" value="ECO:0007669"/>
    <property type="project" value="InterPro"/>
</dbReference>
<accession>A0A1S8NJB6</accession>